<organism evidence="4 5">
    <name type="scientific">Actinomadura bangladeshensis</name>
    <dbReference type="NCBI Taxonomy" id="453573"/>
    <lineage>
        <taxon>Bacteria</taxon>
        <taxon>Bacillati</taxon>
        <taxon>Actinomycetota</taxon>
        <taxon>Actinomycetes</taxon>
        <taxon>Streptosporangiales</taxon>
        <taxon>Thermomonosporaceae</taxon>
        <taxon>Actinomadura</taxon>
    </lineage>
</organism>
<dbReference type="RefSeq" id="WP_239067311.1">
    <property type="nucleotide sequence ID" value="NZ_JAAGLI010000506.1"/>
</dbReference>
<dbReference type="InterPro" id="IPR036388">
    <property type="entry name" value="WH-like_DNA-bd_sf"/>
</dbReference>
<dbReference type="Gene3D" id="1.10.10.10">
    <property type="entry name" value="Winged helix-like DNA-binding domain superfamily/Winged helix DNA-binding domain"/>
    <property type="match status" value="1"/>
</dbReference>
<evidence type="ECO:0000256" key="1">
    <source>
        <dbReference type="ARBA" id="ARBA00023125"/>
    </source>
</evidence>
<dbReference type="Pfam" id="PF00196">
    <property type="entry name" value="GerE"/>
    <property type="match status" value="1"/>
</dbReference>
<dbReference type="SMART" id="SM00421">
    <property type="entry name" value="HTH_LUXR"/>
    <property type="match status" value="1"/>
</dbReference>
<sequence>VAAAETGANGGLPDLVHRAAEAVLAADATPAQRVRVRLALLDLSGQGLAEMGEVFAAALVDADGDPALLGPLRLRMALGALVNGAPGRAEQEANGALAHARTTGDTALEAKALTVRANISLIEGRGDYATDLRRARRLPEPPLDGQLHMTPRYLAAYCAVFEDRLAEAREDLLRMLALVERGSGEEVVHVLRNLSEIAVHTGRCREALDFADRAMRVTEEAALSPGPAWYHGALAELAGGSLRRAVALAERGLRASEQEDDVIFQSRLLHVLGVARMRLGDVRAGVEALWRIDTLGEGRGLLSPMVLRRHGDLAQGLVALGDTERAAEVIRTTRIVVGDRARGIGVTGRLDRAEACLLAARGEPDAAVALLSRTATLFERLGQPLEAGHCLLEQARIERRRRRAGPARAAASEALEIFLRCEARPWAEHARHRLASLDMGPREGAVLDRTSLSEGERRIALLVGQGATNQQVANRLFLSVKTVEASLTRIYRKLGIRSRTQLGSLVHAPGAPPDAPGVPPDGPAALLDESGATLPR</sequence>
<dbReference type="PROSITE" id="PS00622">
    <property type="entry name" value="HTH_LUXR_1"/>
    <property type="match status" value="1"/>
</dbReference>
<feature type="compositionally biased region" description="Pro residues" evidence="2">
    <location>
        <begin position="510"/>
        <end position="522"/>
    </location>
</feature>
<dbReference type="GO" id="GO:0003677">
    <property type="term" value="F:DNA binding"/>
    <property type="evidence" value="ECO:0007669"/>
    <property type="project" value="UniProtKB-KW"/>
</dbReference>
<dbReference type="EMBL" id="JAAGLI010000506">
    <property type="protein sequence ID" value="NEA24721.1"/>
    <property type="molecule type" value="Genomic_DNA"/>
</dbReference>
<dbReference type="SUPFAM" id="SSF46894">
    <property type="entry name" value="C-terminal effector domain of the bipartite response regulators"/>
    <property type="match status" value="1"/>
</dbReference>
<dbReference type="PRINTS" id="PR00038">
    <property type="entry name" value="HTHLUXR"/>
</dbReference>
<feature type="region of interest" description="Disordered" evidence="2">
    <location>
        <begin position="508"/>
        <end position="536"/>
    </location>
</feature>
<dbReference type="InterPro" id="IPR011990">
    <property type="entry name" value="TPR-like_helical_dom_sf"/>
</dbReference>
<dbReference type="PROSITE" id="PS50043">
    <property type="entry name" value="HTH_LUXR_2"/>
    <property type="match status" value="1"/>
</dbReference>
<dbReference type="InterPro" id="IPR000792">
    <property type="entry name" value="Tscrpt_reg_LuxR_C"/>
</dbReference>
<dbReference type="AlphaFoldDB" id="A0A6L9QGS7"/>
<evidence type="ECO:0000259" key="3">
    <source>
        <dbReference type="PROSITE" id="PS50043"/>
    </source>
</evidence>
<gene>
    <name evidence="4" type="ORF">G3I70_19825</name>
</gene>
<accession>A0A6L9QGS7</accession>
<dbReference type="GO" id="GO:0006355">
    <property type="term" value="P:regulation of DNA-templated transcription"/>
    <property type="evidence" value="ECO:0007669"/>
    <property type="project" value="InterPro"/>
</dbReference>
<proteinExistence type="predicted"/>
<evidence type="ECO:0000313" key="5">
    <source>
        <dbReference type="Proteomes" id="UP000475532"/>
    </source>
</evidence>
<dbReference type="Proteomes" id="UP000475532">
    <property type="component" value="Unassembled WGS sequence"/>
</dbReference>
<name>A0A6L9QGS7_9ACTN</name>
<dbReference type="PANTHER" id="PTHR43214">
    <property type="entry name" value="TWO-COMPONENT RESPONSE REGULATOR"/>
    <property type="match status" value="1"/>
</dbReference>
<reference evidence="4 5" key="1">
    <citation type="submission" date="2020-01" db="EMBL/GenBank/DDBJ databases">
        <title>Insect and environment-associated Actinomycetes.</title>
        <authorList>
            <person name="Currrie C."/>
            <person name="Chevrette M."/>
            <person name="Carlson C."/>
            <person name="Stubbendieck R."/>
            <person name="Wendt-Pienkowski E."/>
        </authorList>
    </citation>
    <scope>NUCLEOTIDE SEQUENCE [LARGE SCALE GENOMIC DNA]</scope>
    <source>
        <strain evidence="4 5">SID10258</strain>
    </source>
</reference>
<feature type="non-terminal residue" evidence="4">
    <location>
        <position position="1"/>
    </location>
</feature>
<feature type="domain" description="HTH luxR-type" evidence="3">
    <location>
        <begin position="445"/>
        <end position="510"/>
    </location>
</feature>
<evidence type="ECO:0000313" key="4">
    <source>
        <dbReference type="EMBL" id="NEA24721.1"/>
    </source>
</evidence>
<dbReference type="SUPFAM" id="SSF48452">
    <property type="entry name" value="TPR-like"/>
    <property type="match status" value="1"/>
</dbReference>
<dbReference type="InterPro" id="IPR039420">
    <property type="entry name" value="WalR-like"/>
</dbReference>
<keyword evidence="1" id="KW-0238">DNA-binding</keyword>
<dbReference type="CDD" id="cd06170">
    <property type="entry name" value="LuxR_C_like"/>
    <property type="match status" value="1"/>
</dbReference>
<evidence type="ECO:0000256" key="2">
    <source>
        <dbReference type="SAM" id="MobiDB-lite"/>
    </source>
</evidence>
<protein>
    <submittedName>
        <fullName evidence="4">Helix-turn-helix transcriptional regulator</fullName>
    </submittedName>
</protein>
<dbReference type="Gene3D" id="1.25.40.10">
    <property type="entry name" value="Tetratricopeptide repeat domain"/>
    <property type="match status" value="1"/>
</dbReference>
<dbReference type="InterPro" id="IPR016032">
    <property type="entry name" value="Sig_transdc_resp-reg_C-effctor"/>
</dbReference>
<comment type="caution">
    <text evidence="4">The sequence shown here is derived from an EMBL/GenBank/DDBJ whole genome shotgun (WGS) entry which is preliminary data.</text>
</comment>